<feature type="transmembrane region" description="Helical" evidence="1">
    <location>
        <begin position="125"/>
        <end position="148"/>
    </location>
</feature>
<feature type="transmembrane region" description="Helical" evidence="1">
    <location>
        <begin position="219"/>
        <end position="241"/>
    </location>
</feature>
<gene>
    <name evidence="2" type="ORF">JEODO184_01720</name>
</gene>
<comment type="caution">
    <text evidence="2">The sequence shown here is derived from an EMBL/GenBank/DDBJ whole genome shotgun (WGS) entry which is preliminary data.</text>
</comment>
<dbReference type="NCBIfam" id="NF047417">
    <property type="entry name" value="teichoic_AuxA"/>
    <property type="match status" value="1"/>
</dbReference>
<feature type="transmembrane region" description="Helical" evidence="1">
    <location>
        <begin position="347"/>
        <end position="372"/>
    </location>
</feature>
<name>A0A6V7RMK0_9STAP</name>
<proteinExistence type="predicted"/>
<keyword evidence="3" id="KW-1185">Reference proteome</keyword>
<protein>
    <submittedName>
        <fullName evidence="2">Uncharacterized protein</fullName>
    </submittedName>
</protein>
<organism evidence="2 3">
    <name type="scientific">Jeotgalicoccus meleagridis</name>
    <dbReference type="NCBI Taxonomy" id="2759181"/>
    <lineage>
        <taxon>Bacteria</taxon>
        <taxon>Bacillati</taxon>
        <taxon>Bacillota</taxon>
        <taxon>Bacilli</taxon>
        <taxon>Bacillales</taxon>
        <taxon>Staphylococcaceae</taxon>
        <taxon>Jeotgalicoccus</taxon>
    </lineage>
</organism>
<dbReference type="EMBL" id="CAJEWD010000008">
    <property type="protein sequence ID" value="CAD2079616.1"/>
    <property type="molecule type" value="Genomic_DNA"/>
</dbReference>
<dbReference type="AlphaFoldDB" id="A0A6V7RMK0"/>
<evidence type="ECO:0000313" key="2">
    <source>
        <dbReference type="EMBL" id="CAD2079616.1"/>
    </source>
</evidence>
<keyword evidence="1" id="KW-0812">Transmembrane</keyword>
<feature type="transmembrane region" description="Helical" evidence="1">
    <location>
        <begin position="381"/>
        <end position="399"/>
    </location>
</feature>
<feature type="transmembrane region" description="Helical" evidence="1">
    <location>
        <begin position="308"/>
        <end position="327"/>
    </location>
</feature>
<keyword evidence="1" id="KW-1133">Transmembrane helix</keyword>
<keyword evidence="1" id="KW-0472">Membrane</keyword>
<feature type="transmembrane region" description="Helical" evidence="1">
    <location>
        <begin position="36"/>
        <end position="55"/>
    </location>
</feature>
<accession>A0A6V7RMK0</accession>
<reference evidence="2 3" key="1">
    <citation type="submission" date="2020-07" db="EMBL/GenBank/DDBJ databases">
        <authorList>
            <person name="Criscuolo A."/>
        </authorList>
    </citation>
    <scope>NUCLEOTIDE SEQUENCE [LARGE SCALE GENOMIC DNA]</scope>
    <source>
        <strain evidence="2">CIP111649</strain>
    </source>
</reference>
<feature type="transmembrane region" description="Helical" evidence="1">
    <location>
        <begin position="90"/>
        <end position="113"/>
    </location>
</feature>
<evidence type="ECO:0000313" key="3">
    <source>
        <dbReference type="Proteomes" id="UP000589351"/>
    </source>
</evidence>
<feature type="transmembrane region" description="Helical" evidence="1">
    <location>
        <begin position="184"/>
        <end position="199"/>
    </location>
</feature>
<feature type="transmembrane region" description="Helical" evidence="1">
    <location>
        <begin position="405"/>
        <end position="429"/>
    </location>
</feature>
<evidence type="ECO:0000256" key="1">
    <source>
        <dbReference type="SAM" id="Phobius"/>
    </source>
</evidence>
<sequence>MFKHKMMRNEILFIILYTSYDRGDNMLTKLKNSTEVIISILLGLFFIILGLFILFNTNAIRNEEIPVSEDKIDTILDLINAFFVEVSNMLSMMIGGFPIVGGILMLLFGLGMFKIASWIRTTTKYDVPLTFFFLGLSLVLFIVTTILMTSVYGNWAFLFLFAFIIHWLYSIFKEYLNDKHRKEHYMIILFFYGLAYFFTQNSVYSSIERTITPTDVLSVNLFLAIVWISSYMSLWVGVFLLKANNLLKKPVTDDGEVLSRLNKKRKTIDTSKLDKYLGFSEKLYNFRNKVIDKVKNFFEIDLPSWFKVSYLELILGILALFFIFLEFNNRNGVFVEGYFKLSDMQTIYEWVNLFIALLLAVLYIYFTVMVLFRKTHYHRQMIIIFALWLYVTVSLYITLFKDVELSLFILPFNIFLVGVLTPLLLISIFKEFKGANRNEKDRKV</sequence>
<feature type="transmembrane region" description="Helical" evidence="1">
    <location>
        <begin position="154"/>
        <end position="172"/>
    </location>
</feature>
<dbReference type="Proteomes" id="UP000589351">
    <property type="component" value="Unassembled WGS sequence"/>
</dbReference>